<dbReference type="EMBL" id="VCKX01000022">
    <property type="protein sequence ID" value="TMR36694.1"/>
    <property type="molecule type" value="Genomic_DNA"/>
</dbReference>
<dbReference type="AlphaFoldDB" id="A0A5S4GW65"/>
<dbReference type="InterPro" id="IPR001638">
    <property type="entry name" value="Solute-binding_3/MltF_N"/>
</dbReference>
<protein>
    <submittedName>
        <fullName evidence="2">Amino acid ABC transporter substrate-binding protein</fullName>
    </submittedName>
</protein>
<evidence type="ECO:0000313" key="2">
    <source>
        <dbReference type="EMBL" id="TMR36694.1"/>
    </source>
</evidence>
<dbReference type="RefSeq" id="WP_138689323.1">
    <property type="nucleotide sequence ID" value="NZ_JBHSAZ010000107.1"/>
</dbReference>
<dbReference type="Proteomes" id="UP000306628">
    <property type="component" value="Unassembled WGS sequence"/>
</dbReference>
<sequence length="80" mass="8380">MRDLGAGRITAVMKVFPVAAWLARKAPGLRIVAQVPDAPQPLGIGFSKADPGLVAAVDQALAALKRDGSYSELARKWGVP</sequence>
<evidence type="ECO:0000259" key="1">
    <source>
        <dbReference type="Pfam" id="PF00497"/>
    </source>
</evidence>
<dbReference type="Gene3D" id="3.40.190.10">
    <property type="entry name" value="Periplasmic binding protein-like II"/>
    <property type="match status" value="2"/>
</dbReference>
<accession>A0A5S4GW65</accession>
<organism evidence="2 3">
    <name type="scientific">Nonomuraea zeae</name>
    <dbReference type="NCBI Taxonomy" id="1642303"/>
    <lineage>
        <taxon>Bacteria</taxon>
        <taxon>Bacillati</taxon>
        <taxon>Actinomycetota</taxon>
        <taxon>Actinomycetes</taxon>
        <taxon>Streptosporangiales</taxon>
        <taxon>Streptosporangiaceae</taxon>
        <taxon>Nonomuraea</taxon>
    </lineage>
</organism>
<dbReference type="SUPFAM" id="SSF53850">
    <property type="entry name" value="Periplasmic binding protein-like II"/>
    <property type="match status" value="1"/>
</dbReference>
<evidence type="ECO:0000313" key="3">
    <source>
        <dbReference type="Proteomes" id="UP000306628"/>
    </source>
</evidence>
<keyword evidence="3" id="KW-1185">Reference proteome</keyword>
<proteinExistence type="predicted"/>
<reference evidence="2 3" key="1">
    <citation type="submission" date="2019-05" db="EMBL/GenBank/DDBJ databases">
        <title>Draft genome sequence of Nonomuraea zeae DSM 100528.</title>
        <authorList>
            <person name="Saricaoglu S."/>
            <person name="Isik K."/>
        </authorList>
    </citation>
    <scope>NUCLEOTIDE SEQUENCE [LARGE SCALE GENOMIC DNA]</scope>
    <source>
        <strain evidence="2 3">DSM 100528</strain>
    </source>
</reference>
<comment type="caution">
    <text evidence="2">The sequence shown here is derived from an EMBL/GenBank/DDBJ whole genome shotgun (WGS) entry which is preliminary data.</text>
</comment>
<feature type="domain" description="Solute-binding protein family 3/N-terminal" evidence="1">
    <location>
        <begin position="29"/>
        <end position="78"/>
    </location>
</feature>
<dbReference type="Pfam" id="PF00497">
    <property type="entry name" value="SBP_bac_3"/>
    <property type="match status" value="1"/>
</dbReference>
<name>A0A5S4GW65_9ACTN</name>
<gene>
    <name evidence="2" type="ORF">ETD85_09850</name>
</gene>